<dbReference type="InterPro" id="IPR000847">
    <property type="entry name" value="LysR_HTH_N"/>
</dbReference>
<keyword evidence="4" id="KW-0804">Transcription</keyword>
<dbReference type="RefSeq" id="WP_070018367.1">
    <property type="nucleotide sequence ID" value="NZ_LJGW01000345.1"/>
</dbReference>
<dbReference type="GO" id="GO:0032993">
    <property type="term" value="C:protein-DNA complex"/>
    <property type="evidence" value="ECO:0007669"/>
    <property type="project" value="TreeGrafter"/>
</dbReference>
<protein>
    <recommendedName>
        <fullName evidence="5">HTH lysR-type domain-containing protein</fullName>
    </recommendedName>
</protein>
<dbReference type="InterPro" id="IPR005119">
    <property type="entry name" value="LysR_subst-bd"/>
</dbReference>
<sequence length="326" mass="35237">MDLEVRHLRVIRAVADAGSLTRAAAALGLSQPSLTAQVQRIERMLGGPLFVRHRTGASPTALGELVVAKARELLPQLDSVQREVLSHLGFSDGRLALRYAANPGPLMVRLLEPLRALFPGAEAKLRTEADVATALDLVAARQQDLGALVEYEGNPRAPRREVEQHAVAVEPAFVLLPEDHPMARRTALRLHELADEVWVLPPSQGSGLHDVFTAACTDAGFTAVVQHEAEAAGARELIVAGAAIGLGQATFRSTPGIAPRPLRSTPLRLRHSLVWHRESALAAYGPALLEHAERAYAEAIGNNPQYEAWLTDHGRQGPRHRVPAEH</sequence>
<dbReference type="PATRIC" id="fig|518642.10.peg.4927"/>
<accession>A0A1E7L0V6</accession>
<keyword evidence="3" id="KW-0238">DNA-binding</keyword>
<dbReference type="CDD" id="cd08414">
    <property type="entry name" value="PBP2_LTTR_aromatics_like"/>
    <property type="match status" value="1"/>
</dbReference>
<feature type="domain" description="HTH lysR-type" evidence="5">
    <location>
        <begin position="1"/>
        <end position="60"/>
    </location>
</feature>
<evidence type="ECO:0000256" key="4">
    <source>
        <dbReference type="ARBA" id="ARBA00023163"/>
    </source>
</evidence>
<evidence type="ECO:0000313" key="7">
    <source>
        <dbReference type="Proteomes" id="UP000176005"/>
    </source>
</evidence>
<evidence type="ECO:0000256" key="1">
    <source>
        <dbReference type="ARBA" id="ARBA00009437"/>
    </source>
</evidence>
<dbReference type="Gene3D" id="1.10.10.10">
    <property type="entry name" value="Winged helix-like DNA-binding domain superfamily/Winged helix DNA-binding domain"/>
    <property type="match status" value="1"/>
</dbReference>
<evidence type="ECO:0000313" key="6">
    <source>
        <dbReference type="EMBL" id="OEV09792.1"/>
    </source>
</evidence>
<dbReference type="GO" id="GO:0003700">
    <property type="term" value="F:DNA-binding transcription factor activity"/>
    <property type="evidence" value="ECO:0007669"/>
    <property type="project" value="InterPro"/>
</dbReference>
<dbReference type="InterPro" id="IPR036390">
    <property type="entry name" value="WH_DNA-bd_sf"/>
</dbReference>
<dbReference type="PANTHER" id="PTHR30346">
    <property type="entry name" value="TRANSCRIPTIONAL DUAL REGULATOR HCAR-RELATED"/>
    <property type="match status" value="1"/>
</dbReference>
<dbReference type="PANTHER" id="PTHR30346:SF30">
    <property type="entry name" value="SMALL NEUTRAL PROTEASE REGULATORY PROTEIN"/>
    <property type="match status" value="1"/>
</dbReference>
<comment type="caution">
    <text evidence="6">The sequence shown here is derived from an EMBL/GenBank/DDBJ whole genome shotgun (WGS) entry which is preliminary data.</text>
</comment>
<dbReference type="SUPFAM" id="SSF46785">
    <property type="entry name" value="Winged helix' DNA-binding domain"/>
    <property type="match status" value="1"/>
</dbReference>
<dbReference type="PROSITE" id="PS50931">
    <property type="entry name" value="HTH_LYSR"/>
    <property type="match status" value="1"/>
</dbReference>
<dbReference type="Proteomes" id="UP000176005">
    <property type="component" value="Unassembled WGS sequence"/>
</dbReference>
<name>A0A1E7L0V6_9ACTN</name>
<gene>
    <name evidence="6" type="ORF">AN218_20520</name>
</gene>
<organism evidence="6 7">
    <name type="scientific">Streptomyces nanshensis</name>
    <dbReference type="NCBI Taxonomy" id="518642"/>
    <lineage>
        <taxon>Bacteria</taxon>
        <taxon>Bacillati</taxon>
        <taxon>Actinomycetota</taxon>
        <taxon>Actinomycetes</taxon>
        <taxon>Kitasatosporales</taxon>
        <taxon>Streptomycetaceae</taxon>
        <taxon>Streptomyces</taxon>
    </lineage>
</organism>
<evidence type="ECO:0000259" key="5">
    <source>
        <dbReference type="PROSITE" id="PS50931"/>
    </source>
</evidence>
<dbReference type="SUPFAM" id="SSF53850">
    <property type="entry name" value="Periplasmic binding protein-like II"/>
    <property type="match status" value="1"/>
</dbReference>
<keyword evidence="7" id="KW-1185">Reference proteome</keyword>
<comment type="similarity">
    <text evidence="1">Belongs to the LysR transcriptional regulatory family.</text>
</comment>
<evidence type="ECO:0000256" key="3">
    <source>
        <dbReference type="ARBA" id="ARBA00023125"/>
    </source>
</evidence>
<dbReference type="PRINTS" id="PR00039">
    <property type="entry name" value="HTHLYSR"/>
</dbReference>
<dbReference type="Gene3D" id="3.40.190.10">
    <property type="entry name" value="Periplasmic binding protein-like II"/>
    <property type="match status" value="2"/>
</dbReference>
<proteinExistence type="inferred from homology"/>
<reference evidence="6 7" key="1">
    <citation type="journal article" date="2016" name="Front. Microbiol.">
        <title>Comparative Genomics Analysis of Streptomyces Species Reveals Their Adaptation to the Marine Environment and Their Diversity at the Genomic Level.</title>
        <authorList>
            <person name="Tian X."/>
            <person name="Zhang Z."/>
            <person name="Yang T."/>
            <person name="Chen M."/>
            <person name="Li J."/>
            <person name="Chen F."/>
            <person name="Yang J."/>
            <person name="Li W."/>
            <person name="Zhang B."/>
            <person name="Zhang Z."/>
            <person name="Wu J."/>
            <person name="Zhang C."/>
            <person name="Long L."/>
            <person name="Xiao J."/>
        </authorList>
    </citation>
    <scope>NUCLEOTIDE SEQUENCE [LARGE SCALE GENOMIC DNA]</scope>
    <source>
        <strain evidence="6 7">SCSIO 10429</strain>
    </source>
</reference>
<dbReference type="GO" id="GO:0003677">
    <property type="term" value="F:DNA binding"/>
    <property type="evidence" value="ECO:0007669"/>
    <property type="project" value="UniProtKB-KW"/>
</dbReference>
<dbReference type="AlphaFoldDB" id="A0A1E7L0V6"/>
<dbReference type="EMBL" id="LJGW01000345">
    <property type="protein sequence ID" value="OEV09792.1"/>
    <property type="molecule type" value="Genomic_DNA"/>
</dbReference>
<dbReference type="Pfam" id="PF03466">
    <property type="entry name" value="LysR_substrate"/>
    <property type="match status" value="1"/>
</dbReference>
<evidence type="ECO:0000256" key="2">
    <source>
        <dbReference type="ARBA" id="ARBA00023015"/>
    </source>
</evidence>
<keyword evidence="2" id="KW-0805">Transcription regulation</keyword>
<dbReference type="InterPro" id="IPR036388">
    <property type="entry name" value="WH-like_DNA-bd_sf"/>
</dbReference>
<dbReference type="Pfam" id="PF00126">
    <property type="entry name" value="HTH_1"/>
    <property type="match status" value="1"/>
</dbReference>